<dbReference type="InParanoid" id="Q4DK71"/>
<keyword evidence="3" id="KW-1185">Reference proteome</keyword>
<dbReference type="GeneID" id="3546371"/>
<feature type="chain" id="PRO_5004237081" description="P21" evidence="1">
    <location>
        <begin position="19"/>
        <end position="180"/>
    </location>
</feature>
<evidence type="ECO:0000313" key="2">
    <source>
        <dbReference type="EMBL" id="EAN92933.1"/>
    </source>
</evidence>
<dbReference type="EMBL" id="AAHK01000393">
    <property type="protein sequence ID" value="EAN92933.1"/>
    <property type="molecule type" value="Genomic_DNA"/>
</dbReference>
<dbReference type="KEGG" id="tcr:509601.140"/>
<dbReference type="PaxDb" id="353153-Q4DK71"/>
<reference evidence="2 3" key="1">
    <citation type="journal article" date="2005" name="Science">
        <title>The genome sequence of Trypanosoma cruzi, etiologic agent of Chagas disease.</title>
        <authorList>
            <person name="El-Sayed N.M."/>
            <person name="Myler P.J."/>
            <person name="Bartholomeu D.C."/>
            <person name="Nilsson D."/>
            <person name="Aggarwal G."/>
            <person name="Tran A.N."/>
            <person name="Ghedin E."/>
            <person name="Worthey E.A."/>
            <person name="Delcher A.L."/>
            <person name="Blandin G."/>
            <person name="Westenberger S.J."/>
            <person name="Caler E."/>
            <person name="Cerqueira G.C."/>
            <person name="Branche C."/>
            <person name="Haas B."/>
            <person name="Anupama A."/>
            <person name="Arner E."/>
            <person name="Aslund L."/>
            <person name="Attipoe P."/>
            <person name="Bontempi E."/>
            <person name="Bringaud F."/>
            <person name="Burton P."/>
            <person name="Cadag E."/>
            <person name="Campbell D.A."/>
            <person name="Carrington M."/>
            <person name="Crabtree J."/>
            <person name="Darban H."/>
            <person name="da Silveira J.F."/>
            <person name="de Jong P."/>
            <person name="Edwards K."/>
            <person name="Englund P.T."/>
            <person name="Fazelina G."/>
            <person name="Feldblyum T."/>
            <person name="Ferella M."/>
            <person name="Frasch A.C."/>
            <person name="Gull K."/>
            <person name="Horn D."/>
            <person name="Hou L."/>
            <person name="Huang Y."/>
            <person name="Kindlund E."/>
            <person name="Klingbeil M."/>
            <person name="Kluge S."/>
            <person name="Koo H."/>
            <person name="Lacerda D."/>
            <person name="Levin M.J."/>
            <person name="Lorenzi H."/>
            <person name="Louie T."/>
            <person name="Machado C.R."/>
            <person name="McCulloch R."/>
            <person name="McKenna A."/>
            <person name="Mizuno Y."/>
            <person name="Mottram J.C."/>
            <person name="Nelson S."/>
            <person name="Ochaya S."/>
            <person name="Osoegawa K."/>
            <person name="Pai G."/>
            <person name="Parsons M."/>
            <person name="Pentony M."/>
            <person name="Pettersson U."/>
            <person name="Pop M."/>
            <person name="Ramirez J.L."/>
            <person name="Rinta J."/>
            <person name="Robertson L."/>
            <person name="Salzberg S.L."/>
            <person name="Sanchez D.O."/>
            <person name="Seyler A."/>
            <person name="Sharma R."/>
            <person name="Shetty J."/>
            <person name="Simpson A.J."/>
            <person name="Sisk E."/>
            <person name="Tammi M.T."/>
            <person name="Tarleton R."/>
            <person name="Teixeira S."/>
            <person name="Van Aken S."/>
            <person name="Vogt C."/>
            <person name="Ward P.N."/>
            <person name="Wickstead B."/>
            <person name="Wortman J."/>
            <person name="White O."/>
            <person name="Fraser C.M."/>
            <person name="Stuart K.D."/>
            <person name="Andersson B."/>
        </authorList>
    </citation>
    <scope>NUCLEOTIDE SEQUENCE [LARGE SCALE GENOMIC DNA]</scope>
    <source>
        <strain evidence="2 3">CL Brener</strain>
    </source>
</reference>
<comment type="caution">
    <text evidence="2">The sequence shown here is derived from an EMBL/GenBank/DDBJ whole genome shotgun (WGS) entry which is preliminary data.</text>
</comment>
<proteinExistence type="predicted"/>
<dbReference type="Proteomes" id="UP000002296">
    <property type="component" value="Unassembled WGS sequence"/>
</dbReference>
<evidence type="ECO:0000256" key="1">
    <source>
        <dbReference type="SAM" id="SignalP"/>
    </source>
</evidence>
<dbReference type="RefSeq" id="XP_814784.1">
    <property type="nucleotide sequence ID" value="XM_809691.1"/>
</dbReference>
<organism evidence="2 3">
    <name type="scientific">Trypanosoma cruzi (strain CL Brener)</name>
    <dbReference type="NCBI Taxonomy" id="353153"/>
    <lineage>
        <taxon>Eukaryota</taxon>
        <taxon>Discoba</taxon>
        <taxon>Euglenozoa</taxon>
        <taxon>Kinetoplastea</taxon>
        <taxon>Metakinetoplastina</taxon>
        <taxon>Trypanosomatida</taxon>
        <taxon>Trypanosomatidae</taxon>
        <taxon>Trypanosoma</taxon>
        <taxon>Schizotrypanum</taxon>
    </lineage>
</organism>
<gene>
    <name evidence="2" type="ORF">Tc00.1047053509601.140</name>
</gene>
<evidence type="ECO:0008006" key="4">
    <source>
        <dbReference type="Google" id="ProtNLM"/>
    </source>
</evidence>
<protein>
    <recommendedName>
        <fullName evidence="4">P21</fullName>
    </recommendedName>
</protein>
<keyword evidence="1" id="KW-0732">Signal</keyword>
<dbReference type="AlphaFoldDB" id="Q4DK71"/>
<name>Q4DK71_TRYCC</name>
<feature type="signal peptide" evidence="1">
    <location>
        <begin position="1"/>
        <end position="18"/>
    </location>
</feature>
<accession>Q4DK71</accession>
<evidence type="ECO:0000313" key="3">
    <source>
        <dbReference type="Proteomes" id="UP000002296"/>
    </source>
</evidence>
<sequence>MRFVFVLLVLFLACSVSAEEVVKRGYKHKEPHNCHHQSFGHHRHVRREELRDATEVGCRGEITRYCQPPVNGFYEDWWKCLSDNMDRFRTPDCQTHINGMIACRNFAVSSYGPGEQSPDGLVKHLLHSEKESIPSECRNSRFYKDAVVGYHRRQQRPGMGEFFTAAGEEERRQPDNCVKK</sequence>